<evidence type="ECO:0000313" key="6">
    <source>
        <dbReference type="EMBL" id="KAJ2895892.1"/>
    </source>
</evidence>
<dbReference type="Pfam" id="PF00439">
    <property type="entry name" value="Bromodomain"/>
    <property type="match status" value="1"/>
</dbReference>
<dbReference type="PROSITE" id="PS50014">
    <property type="entry name" value="BROMODOMAIN_2"/>
    <property type="match status" value="1"/>
</dbReference>
<dbReference type="SUPFAM" id="SSF54695">
    <property type="entry name" value="POZ domain"/>
    <property type="match status" value="1"/>
</dbReference>
<evidence type="ECO:0000256" key="3">
    <source>
        <dbReference type="SAM" id="MobiDB-lite"/>
    </source>
</evidence>
<dbReference type="EMBL" id="JAKWBI020000368">
    <property type="protein sequence ID" value="KAJ2895892.1"/>
    <property type="molecule type" value="Genomic_DNA"/>
</dbReference>
<dbReference type="InterPro" id="IPR050935">
    <property type="entry name" value="Bromo_chromatin_reader"/>
</dbReference>
<dbReference type="InterPro" id="IPR000210">
    <property type="entry name" value="BTB/POZ_dom"/>
</dbReference>
<dbReference type="InterPro" id="IPR011333">
    <property type="entry name" value="SKP1/BTB/POZ_sf"/>
</dbReference>
<dbReference type="AlphaFoldDB" id="A0AAD5RJA3"/>
<dbReference type="PANTHER" id="PTHR22880:SF225">
    <property type="entry name" value="BROMODOMAIN-CONTAINING PROTEIN BET-1-RELATED"/>
    <property type="match status" value="1"/>
</dbReference>
<dbReference type="InterPro" id="IPR036427">
    <property type="entry name" value="Bromodomain-like_sf"/>
</dbReference>
<dbReference type="SUPFAM" id="SSF47370">
    <property type="entry name" value="Bromodomain"/>
    <property type="match status" value="1"/>
</dbReference>
<dbReference type="Pfam" id="PF00651">
    <property type="entry name" value="BTB"/>
    <property type="match status" value="1"/>
</dbReference>
<dbReference type="SMART" id="SM00297">
    <property type="entry name" value="BROMO"/>
    <property type="match status" value="1"/>
</dbReference>
<accession>A0AAD5RJA3</accession>
<comment type="caution">
    <text evidence="6">The sequence shown here is derived from an EMBL/GenBank/DDBJ whole genome shotgun (WGS) entry which is preliminary data.</text>
</comment>
<dbReference type="GO" id="GO:0006355">
    <property type="term" value="P:regulation of DNA-templated transcription"/>
    <property type="evidence" value="ECO:0007669"/>
    <property type="project" value="TreeGrafter"/>
</dbReference>
<dbReference type="GO" id="GO:0006338">
    <property type="term" value="P:chromatin remodeling"/>
    <property type="evidence" value="ECO:0007669"/>
    <property type="project" value="TreeGrafter"/>
</dbReference>
<dbReference type="PROSITE" id="PS50097">
    <property type="entry name" value="BTB"/>
    <property type="match status" value="1"/>
</dbReference>
<dbReference type="GO" id="GO:0000785">
    <property type="term" value="C:chromatin"/>
    <property type="evidence" value="ECO:0007669"/>
    <property type="project" value="TreeGrafter"/>
</dbReference>
<keyword evidence="1 2" id="KW-0103">Bromodomain</keyword>
<dbReference type="Gene3D" id="1.20.920.10">
    <property type="entry name" value="Bromodomain-like"/>
    <property type="match status" value="1"/>
</dbReference>
<feature type="domain" description="BTB" evidence="5">
    <location>
        <begin position="156"/>
        <end position="227"/>
    </location>
</feature>
<feature type="compositionally biased region" description="Basic residues" evidence="3">
    <location>
        <begin position="412"/>
        <end position="429"/>
    </location>
</feature>
<dbReference type="CDD" id="cd18186">
    <property type="entry name" value="BTB_POZ_ZBTB_KLHL-like"/>
    <property type="match status" value="1"/>
</dbReference>
<dbReference type="Proteomes" id="UP001201980">
    <property type="component" value="Unassembled WGS sequence"/>
</dbReference>
<feature type="compositionally biased region" description="Basic and acidic residues" evidence="3">
    <location>
        <begin position="103"/>
        <end position="121"/>
    </location>
</feature>
<protein>
    <submittedName>
        <fullName evidence="6">Uncharacterized protein</fullName>
    </submittedName>
</protein>
<feature type="domain" description="Bromo" evidence="4">
    <location>
        <begin position="470"/>
        <end position="535"/>
    </location>
</feature>
<organism evidence="6 7">
    <name type="scientific">Zalerion maritima</name>
    <dbReference type="NCBI Taxonomy" id="339359"/>
    <lineage>
        <taxon>Eukaryota</taxon>
        <taxon>Fungi</taxon>
        <taxon>Dikarya</taxon>
        <taxon>Ascomycota</taxon>
        <taxon>Pezizomycotina</taxon>
        <taxon>Sordariomycetes</taxon>
        <taxon>Lulworthiomycetidae</taxon>
        <taxon>Lulworthiales</taxon>
        <taxon>Lulworthiaceae</taxon>
        <taxon>Zalerion</taxon>
    </lineage>
</organism>
<dbReference type="InterPro" id="IPR001487">
    <property type="entry name" value="Bromodomain"/>
</dbReference>
<feature type="compositionally biased region" description="Polar residues" evidence="3">
    <location>
        <begin position="338"/>
        <end position="357"/>
    </location>
</feature>
<evidence type="ECO:0000259" key="4">
    <source>
        <dbReference type="PROSITE" id="PS50014"/>
    </source>
</evidence>
<dbReference type="PRINTS" id="PR00503">
    <property type="entry name" value="BROMODOMAIN"/>
</dbReference>
<evidence type="ECO:0000259" key="5">
    <source>
        <dbReference type="PROSITE" id="PS50097"/>
    </source>
</evidence>
<gene>
    <name evidence="6" type="ORF">MKZ38_006048</name>
</gene>
<feature type="region of interest" description="Disordered" evidence="3">
    <location>
        <begin position="334"/>
        <end position="437"/>
    </location>
</feature>
<keyword evidence="7" id="KW-1185">Reference proteome</keyword>
<sequence length="567" mass="63237">MQEPLDRAQTWRKKSLMFIDTADNFPTSPAASQEVQFKAFEIHHIQTLSTSSQCGPKSHHLGPKILSPNQAVALIKFSSTAIMEAEGDVLTNSPLAVADEDREEQKPDSLSKMDPARHIVVKEPNGNKPETPVEQAPDPDEDIPAPHFSWLDSHPSIVVILAGAQEEGQQAFVIQKDFLCSKSSYFREYFHRSPDEPENVINFPDVTPETFGFVQNFLYTDHVYPTIEHLPGYEVLINIWKVGHDLGVDGLCDKALEAMQECRQITEHIPATPLLVQVWNETPEGSSIRTLLLGWAAEYMRSSDARAEFAKSLPKEVLSELVVAISSLGPPTPAIGSSEPSIPQRSSVVASPVVQNSLPPPPPLPPTASRKNVHYIPSNADEDDDGEYPARGNKKFKRVSLGGSSAGGQKSTAKKAPRQSLPKKVKRRPSATTSFAPGHEFSMEKKLEFCADLLTRMLSGPGFWTRLVGPFKHPVVPEEDGVPDYFDKVKNPMDLGTVKSKMDKREYNNDAEFAGDIRQIFENCFMYWTDKDPMWTTCVKFQKTFEEKYAEMNKWLSKMSGHEGDDQ</sequence>
<dbReference type="PANTHER" id="PTHR22880">
    <property type="entry name" value="FALZ-RELATED BROMODOMAIN-CONTAINING PROTEINS"/>
    <property type="match status" value="1"/>
</dbReference>
<dbReference type="Gene3D" id="3.30.710.10">
    <property type="entry name" value="Potassium Channel Kv1.1, Chain A"/>
    <property type="match status" value="1"/>
</dbReference>
<dbReference type="SMART" id="SM00225">
    <property type="entry name" value="BTB"/>
    <property type="match status" value="1"/>
</dbReference>
<evidence type="ECO:0000313" key="7">
    <source>
        <dbReference type="Proteomes" id="UP001201980"/>
    </source>
</evidence>
<proteinExistence type="predicted"/>
<evidence type="ECO:0000256" key="2">
    <source>
        <dbReference type="PROSITE-ProRule" id="PRU00035"/>
    </source>
</evidence>
<dbReference type="GO" id="GO:0005634">
    <property type="term" value="C:nucleus"/>
    <property type="evidence" value="ECO:0007669"/>
    <property type="project" value="TreeGrafter"/>
</dbReference>
<evidence type="ECO:0000256" key="1">
    <source>
        <dbReference type="ARBA" id="ARBA00023117"/>
    </source>
</evidence>
<feature type="region of interest" description="Disordered" evidence="3">
    <location>
        <begin position="94"/>
        <end position="138"/>
    </location>
</feature>
<reference evidence="6" key="1">
    <citation type="submission" date="2022-07" db="EMBL/GenBank/DDBJ databases">
        <title>Draft genome sequence of Zalerion maritima ATCC 34329, a (micro)plastics degrading marine fungus.</title>
        <authorList>
            <person name="Paco A."/>
            <person name="Goncalves M.F.M."/>
            <person name="Rocha-Santos T.A.P."/>
            <person name="Alves A."/>
        </authorList>
    </citation>
    <scope>NUCLEOTIDE SEQUENCE</scope>
    <source>
        <strain evidence="6">ATCC 34329</strain>
    </source>
</reference>
<name>A0AAD5RJA3_9PEZI</name>